<dbReference type="InParanoid" id="W4JN57"/>
<gene>
    <name evidence="2" type="ORF">HETIRDRAFT_431143</name>
</gene>
<dbReference type="GeneID" id="20674512"/>
<evidence type="ECO:0000313" key="3">
    <source>
        <dbReference type="Proteomes" id="UP000030671"/>
    </source>
</evidence>
<feature type="region of interest" description="Disordered" evidence="1">
    <location>
        <begin position="402"/>
        <end position="443"/>
    </location>
</feature>
<reference evidence="2 3" key="1">
    <citation type="journal article" date="2012" name="New Phytol.">
        <title>Insight into trade-off between wood decay and parasitism from the genome of a fungal forest pathogen.</title>
        <authorList>
            <person name="Olson A."/>
            <person name="Aerts A."/>
            <person name="Asiegbu F."/>
            <person name="Belbahri L."/>
            <person name="Bouzid O."/>
            <person name="Broberg A."/>
            <person name="Canback B."/>
            <person name="Coutinho P.M."/>
            <person name="Cullen D."/>
            <person name="Dalman K."/>
            <person name="Deflorio G."/>
            <person name="van Diepen L.T."/>
            <person name="Dunand C."/>
            <person name="Duplessis S."/>
            <person name="Durling M."/>
            <person name="Gonthier P."/>
            <person name="Grimwood J."/>
            <person name="Fossdal C.G."/>
            <person name="Hansson D."/>
            <person name="Henrissat B."/>
            <person name="Hietala A."/>
            <person name="Himmelstrand K."/>
            <person name="Hoffmeister D."/>
            <person name="Hogberg N."/>
            <person name="James T.Y."/>
            <person name="Karlsson M."/>
            <person name="Kohler A."/>
            <person name="Kues U."/>
            <person name="Lee Y.H."/>
            <person name="Lin Y.C."/>
            <person name="Lind M."/>
            <person name="Lindquist E."/>
            <person name="Lombard V."/>
            <person name="Lucas S."/>
            <person name="Lunden K."/>
            <person name="Morin E."/>
            <person name="Murat C."/>
            <person name="Park J."/>
            <person name="Raffaello T."/>
            <person name="Rouze P."/>
            <person name="Salamov A."/>
            <person name="Schmutz J."/>
            <person name="Solheim H."/>
            <person name="Stahlberg J."/>
            <person name="Velez H."/>
            <person name="de Vries R.P."/>
            <person name="Wiebenga A."/>
            <person name="Woodward S."/>
            <person name="Yakovlev I."/>
            <person name="Garbelotto M."/>
            <person name="Martin F."/>
            <person name="Grigoriev I.V."/>
            <person name="Stenlid J."/>
        </authorList>
    </citation>
    <scope>NUCLEOTIDE SEQUENCE [LARGE SCALE GENOMIC DNA]</scope>
    <source>
        <strain evidence="2 3">TC 32-1</strain>
    </source>
</reference>
<dbReference type="STRING" id="747525.W4JN57"/>
<dbReference type="HOGENOM" id="CLU_618283_0_0_1"/>
<organism evidence="2 3">
    <name type="scientific">Heterobasidion irregulare (strain TC 32-1)</name>
    <dbReference type="NCBI Taxonomy" id="747525"/>
    <lineage>
        <taxon>Eukaryota</taxon>
        <taxon>Fungi</taxon>
        <taxon>Dikarya</taxon>
        <taxon>Basidiomycota</taxon>
        <taxon>Agaricomycotina</taxon>
        <taxon>Agaricomycetes</taxon>
        <taxon>Russulales</taxon>
        <taxon>Bondarzewiaceae</taxon>
        <taxon>Heterobasidion</taxon>
        <taxon>Heterobasidion annosum species complex</taxon>
    </lineage>
</organism>
<dbReference type="AlphaFoldDB" id="W4JN57"/>
<keyword evidence="3" id="KW-1185">Reference proteome</keyword>
<dbReference type="OrthoDB" id="2122982at2759"/>
<evidence type="ECO:0000256" key="1">
    <source>
        <dbReference type="SAM" id="MobiDB-lite"/>
    </source>
</evidence>
<dbReference type="KEGG" id="hir:HETIRDRAFT_431143"/>
<protein>
    <submittedName>
        <fullName evidence="2">Uncharacterized protein</fullName>
    </submittedName>
</protein>
<dbReference type="EMBL" id="KI925467">
    <property type="protein sequence ID" value="ETW74973.1"/>
    <property type="molecule type" value="Genomic_DNA"/>
</dbReference>
<proteinExistence type="predicted"/>
<accession>W4JN57</accession>
<dbReference type="RefSeq" id="XP_009553430.1">
    <property type="nucleotide sequence ID" value="XM_009555135.1"/>
</dbReference>
<name>W4JN57_HETIT</name>
<sequence>MRLLLRLDALYKPWRASPAGRLVFPLPITTYFQSRYSKSKLSDMSRNEEKGHRYKLWKKLQVDPAPSTRAKMFDKASEYKFLYTSEEKGSNVAPTVAVIPLKKVYAMEKMRRNNSKKFLLLFAEMIDMMAELLPLEDIHDLDFDLGEGLPILRGRMQSLIDTIGQDIENCYNLCDRYTSETIVRKVFKASDWDDALTACAQLFVRHRRDIMQALAAHAAHGVDELQKGQQDLQRRHAIHYVDTMRDILLKCFEKLRTKSERDLTQLVVRFGGSAKILTNDKALEEVYLKSQRQNKATEQKDLSSRVQAKGKLDFQELKKELSRSVEDSIKENQERFRSKMRLMDQNITDTVAQTGDRIIKTLTEDTWDLIKDPDQRASIRSAHFFLALRDYYQINSSTLERTASGLESIPETSERTSMDPNPAAAVPRKPVRFLTLPTQNPTA</sequence>
<dbReference type="Proteomes" id="UP000030671">
    <property type="component" value="Unassembled WGS sequence"/>
</dbReference>
<evidence type="ECO:0000313" key="2">
    <source>
        <dbReference type="EMBL" id="ETW74973.1"/>
    </source>
</evidence>